<dbReference type="AlphaFoldDB" id="A0A8J6XV45"/>
<organism evidence="1 2">
    <name type="scientific">Candidatus Polarisedimenticola svalbardensis</name>
    <dbReference type="NCBI Taxonomy" id="2886004"/>
    <lineage>
        <taxon>Bacteria</taxon>
        <taxon>Pseudomonadati</taxon>
        <taxon>Acidobacteriota</taxon>
        <taxon>Candidatus Polarisedimenticolia</taxon>
        <taxon>Candidatus Polarisedimenticolales</taxon>
        <taxon>Candidatus Polarisedimenticolaceae</taxon>
        <taxon>Candidatus Polarisedimenticola</taxon>
    </lineage>
</organism>
<evidence type="ECO:0000313" key="2">
    <source>
        <dbReference type="Proteomes" id="UP000648239"/>
    </source>
</evidence>
<sequence>MIGDIITIVHNPLVQLYMVYFETIVGSGAEMYELPEEVKDKLKLYFPPTLLERVRYGSSHHTSTENTAMTDCTDIYFPAGNGIVKLLKNNQIFTRVPDSKSPCSYLYWGKLHWLIHELYHTLQCVEEGGRPNYATRWFGELPVATIEKLITSPRTVSMNKIHDSMFMEERAESYADEVLYERLCNCTMVDNECQ</sequence>
<gene>
    <name evidence="1" type="ORF">IFK94_13015</name>
</gene>
<protein>
    <submittedName>
        <fullName evidence="1">Uncharacterized protein</fullName>
    </submittedName>
</protein>
<dbReference type="Proteomes" id="UP000648239">
    <property type="component" value="Unassembled WGS sequence"/>
</dbReference>
<name>A0A8J6XV45_9BACT</name>
<accession>A0A8J6XV45</accession>
<dbReference type="EMBL" id="JACXWD010000055">
    <property type="protein sequence ID" value="MBD3869037.1"/>
    <property type="molecule type" value="Genomic_DNA"/>
</dbReference>
<reference evidence="1 2" key="1">
    <citation type="submission" date="2020-08" db="EMBL/GenBank/DDBJ databases">
        <title>Acidobacteriota in marine sediments use diverse sulfur dissimilation pathways.</title>
        <authorList>
            <person name="Wasmund K."/>
        </authorList>
    </citation>
    <scope>NUCLEOTIDE SEQUENCE [LARGE SCALE GENOMIC DNA]</scope>
    <source>
        <strain evidence="1">MAG AM4</strain>
    </source>
</reference>
<evidence type="ECO:0000313" key="1">
    <source>
        <dbReference type="EMBL" id="MBD3869037.1"/>
    </source>
</evidence>
<comment type="caution">
    <text evidence="1">The sequence shown here is derived from an EMBL/GenBank/DDBJ whole genome shotgun (WGS) entry which is preliminary data.</text>
</comment>
<proteinExistence type="predicted"/>